<evidence type="ECO:0000256" key="1">
    <source>
        <dbReference type="SAM" id="MobiDB-lite"/>
    </source>
</evidence>
<sequence>MSTAMDTGALLEAGALLAPGTHRGQDADGLTARAYIHPALDERPVVRLVGETLAEAEDLALEFLGLERRSVAAGLGQVRRETLGFPAWALVHDPANGHHALALVKDVERLGRMARSRAGAAKEGFEELGERLGRSVPHFLPTFYEQAGRCFLQHGNTGYAAVFFGKAREVERVHSLPVDEDRQRAVFLEFAFAGALTVKALKDHVRDLTQRLSPSAAWEQYRRLTVERCTAGLPPYAALPQDARRLIKAAKLDRAAEECALLAELLATPAVGRAPASFWTAYRETLVELAEREPAVRRRLLELVPTGFDNDNHARDTWLGILAETGADTLLTDPRPDPAVGAAAWLTRWAAHLQGGWHGTRRSPATYDLVRAMAPRLRAEGRPVDVFHRRYWRISCDLDLADVCLSEGIALADPPTGLERGRFGLDDWFGGSDEGRQPLEAVGGDPRFVALLRQAVADGARARGGNRTLHAIVGHPVLRRVFSEWLADRADALCGASGLPGIRSVLNEVSFARHVAADLNPAAVDRIRRHDVVQALARTLRAGLMDELGWPALDEAMRILGPRGQGGQGGRGDWQTVQEAWPALIVARRHKAVVVGPEGILLEHDLRLPDSVDRYRQPDFHYVDGELLVSWWDSHKPRAYWSARPAEVFAPAGDSGYGRQTRQPTLPLPGGGRTSGARPLHAGDTALPKRHHVISDGRTYWRLRETSTGSSWTEYEPATGAGGRSSLPALLADAVRDGSELLHASCQVLPLHPGLEGTPLGTDGAQLGHWVRADGDHFTAGTPDGTTVTMAPHDGLVPLGALRLPGGAAPVLASNGHLVCLFRDGAASGEGSLAHAAGGHRGDTFAAGTDLVPPAAYWHALRPRDEAGSQALRDLTDRQAAELFTRTAEIMDAFREQPGDPAGHPRLAPSAHLLPPGVLRPSSQEPAAKPDERAATLAVVEQLLPAVTHPALRAGIASIVCAAVQVRRGTERFTDPEQPAAATSRTAAATDMFEDYEPEHGDDMTVLSACRSLLGVSLGNTWSSHDWTVLRQIRAAGHVLAGRPATGKPLPTEHDLAALTDGWTSDPLTAPVGYTDWPALLDHLPALAYHAAAQAVDEEERAGLLLLLDALAEGPLTELGGSLRRVVLREPDRRKKRAGQVLRCGGRTVMILAGLRFDTRQDEIDWLAVDLDPSRAFGPVAHFTTVEARPAGAFPAARLRALTGLVRERGPAPWRPEAVEELAQAPGAGRAQAMLLLAGCPGTERFAATTLVALTGLKSTSLAHGNDRLTALDGASRLAVLGALLPQDPAALWEDGPDTRSAVREWTDRFGALVRLPEDLDVSFHGIASAEAVEAVLNPARTPWLSRTTTQRPDQDGRLTAADPRAVPQRHTFVSAVRALGQLAYELPAGHPLRAALPGALDAVRRRLADPALLLDLGLEFTGNGTFTAAELRKVYGLPETGGAGADGLVRAGEAFVLVPWYQDRESVLLRPAGLTGADDPAFALVAGLTGGRGTLALQALRAVLSSALERAVADSTAAGFPHDPTRAVPQLVAEAAKEYELSEDAAALYLQLLALPDPTDRNCAKWTGWKPARLKKARAELTATDLVVEAKRARAGRSLFLPGGWEALKNPALPVETWKRGHLPFHEDMRMVPMEPVAELFETAWQRVRGGDRPAFEELTTRATRKGRR</sequence>
<name>A0ABW2GEM3_9ACTN</name>
<evidence type="ECO:0000313" key="3">
    <source>
        <dbReference type="Proteomes" id="UP001596413"/>
    </source>
</evidence>
<proteinExistence type="predicted"/>
<dbReference type="EMBL" id="JBHSZO010000007">
    <property type="protein sequence ID" value="MFC7217836.1"/>
    <property type="molecule type" value="Genomic_DNA"/>
</dbReference>
<reference evidence="3" key="1">
    <citation type="journal article" date="2019" name="Int. J. Syst. Evol. Microbiol.">
        <title>The Global Catalogue of Microorganisms (GCM) 10K type strain sequencing project: providing services to taxonomists for standard genome sequencing and annotation.</title>
        <authorList>
            <consortium name="The Broad Institute Genomics Platform"/>
            <consortium name="The Broad Institute Genome Sequencing Center for Infectious Disease"/>
            <person name="Wu L."/>
            <person name="Ma J."/>
        </authorList>
    </citation>
    <scope>NUCLEOTIDE SEQUENCE [LARGE SCALE GENOMIC DNA]</scope>
    <source>
        <strain evidence="3">CGMCC 1.13681</strain>
    </source>
</reference>
<dbReference type="Proteomes" id="UP001596413">
    <property type="component" value="Unassembled WGS sequence"/>
</dbReference>
<evidence type="ECO:0008006" key="4">
    <source>
        <dbReference type="Google" id="ProtNLM"/>
    </source>
</evidence>
<keyword evidence="3" id="KW-1185">Reference proteome</keyword>
<feature type="region of interest" description="Disordered" evidence="1">
    <location>
        <begin position="897"/>
        <end position="932"/>
    </location>
</feature>
<organism evidence="2 3">
    <name type="scientific">Streptomyces polyrhachis</name>
    <dbReference type="NCBI Taxonomy" id="1282885"/>
    <lineage>
        <taxon>Bacteria</taxon>
        <taxon>Bacillati</taxon>
        <taxon>Actinomycetota</taxon>
        <taxon>Actinomycetes</taxon>
        <taxon>Kitasatosporales</taxon>
        <taxon>Streptomycetaceae</taxon>
        <taxon>Streptomyces</taxon>
    </lineage>
</organism>
<feature type="region of interest" description="Disordered" evidence="1">
    <location>
        <begin position="651"/>
        <end position="688"/>
    </location>
</feature>
<dbReference type="RefSeq" id="WP_386413050.1">
    <property type="nucleotide sequence ID" value="NZ_JBHSZO010000007.1"/>
</dbReference>
<gene>
    <name evidence="2" type="ORF">ACFQLX_06585</name>
</gene>
<accession>A0ABW2GEM3</accession>
<evidence type="ECO:0000313" key="2">
    <source>
        <dbReference type="EMBL" id="MFC7217836.1"/>
    </source>
</evidence>
<protein>
    <recommendedName>
        <fullName evidence="4">DNA-binding protein</fullName>
    </recommendedName>
</protein>
<comment type="caution">
    <text evidence="2">The sequence shown here is derived from an EMBL/GenBank/DDBJ whole genome shotgun (WGS) entry which is preliminary data.</text>
</comment>